<dbReference type="Proteomes" id="UP000281343">
    <property type="component" value="Unassembled WGS sequence"/>
</dbReference>
<protein>
    <submittedName>
        <fullName evidence="1">Uncharacterized protein</fullName>
    </submittedName>
</protein>
<name>A0A3L9Y5M5_9RHOB</name>
<proteinExistence type="predicted"/>
<accession>A0A3L9Y5M5</accession>
<organism evidence="1 2">
    <name type="scientific">Rhodophyticola porphyridii</name>
    <dbReference type="NCBI Taxonomy" id="1852017"/>
    <lineage>
        <taxon>Bacteria</taxon>
        <taxon>Pseudomonadati</taxon>
        <taxon>Pseudomonadota</taxon>
        <taxon>Alphaproteobacteria</taxon>
        <taxon>Rhodobacterales</taxon>
        <taxon>Roseobacteraceae</taxon>
        <taxon>Rhodophyticola</taxon>
    </lineage>
</organism>
<evidence type="ECO:0000313" key="1">
    <source>
        <dbReference type="EMBL" id="RMA43692.1"/>
    </source>
</evidence>
<dbReference type="EMBL" id="RCNT01000001">
    <property type="protein sequence ID" value="RMA43692.1"/>
    <property type="molecule type" value="Genomic_DNA"/>
</dbReference>
<gene>
    <name evidence="1" type="ORF">D9R08_01830</name>
</gene>
<reference evidence="1 2" key="1">
    <citation type="submission" date="2018-10" db="EMBL/GenBank/DDBJ databases">
        <authorList>
            <person name="Jung H.S."/>
            <person name="Jeon C.O."/>
        </authorList>
    </citation>
    <scope>NUCLEOTIDE SEQUENCE [LARGE SCALE GENOMIC DNA]</scope>
    <source>
        <strain evidence="1 2">MA-7-27</strain>
    </source>
</reference>
<comment type="caution">
    <text evidence="1">The sequence shown here is derived from an EMBL/GenBank/DDBJ whole genome shotgun (WGS) entry which is preliminary data.</text>
</comment>
<dbReference type="RefSeq" id="WP_121896282.1">
    <property type="nucleotide sequence ID" value="NZ_RCNT01000001.1"/>
</dbReference>
<keyword evidence="2" id="KW-1185">Reference proteome</keyword>
<evidence type="ECO:0000313" key="2">
    <source>
        <dbReference type="Proteomes" id="UP000281343"/>
    </source>
</evidence>
<dbReference type="OrthoDB" id="1434485at2"/>
<sequence>MTAPRLHVIPAIGCHKALVLRRGPTDQVASLIWDRRNGVVTLGQWLKGGIYEYRSDLSPDARHMIVFAGNGARWWTAISRAPWLTALSVRVQADAWHGGGAFTPEGRIWLNGAEPLSDPPDGLRAAQVDAYPHATDGLHMGGLYLAMMGARGWTHANGDAYHAELVKPLANGWQVTLHFEIGQKNRALISNRYALVRSDGVRMPQPDWEWAEPWDGGLQLARDGALWFAKPGKDGLEEVARIYDFKGMRFDARPAPYAGVNRS</sequence>
<dbReference type="AlphaFoldDB" id="A0A3L9Y5M5"/>